<evidence type="ECO:0000256" key="7">
    <source>
        <dbReference type="ARBA" id="ARBA00022800"/>
    </source>
</evidence>
<evidence type="ECO:0000256" key="2">
    <source>
        <dbReference type="ARBA" id="ARBA00022679"/>
    </source>
</evidence>
<proteinExistence type="inferred from homology"/>
<protein>
    <recommendedName>
        <fullName evidence="16">Poly A polymerase head domain-containing protein</fullName>
    </recommendedName>
</protein>
<evidence type="ECO:0000256" key="3">
    <source>
        <dbReference type="ARBA" id="ARBA00022694"/>
    </source>
</evidence>
<feature type="domain" description="Poly A polymerase head" evidence="12">
    <location>
        <begin position="24"/>
        <end position="147"/>
    </location>
</feature>
<dbReference type="SUPFAM" id="SSF81301">
    <property type="entry name" value="Nucleotidyltransferase"/>
    <property type="match status" value="1"/>
</dbReference>
<name>A0A853KF39_9BACL</name>
<evidence type="ECO:0000259" key="12">
    <source>
        <dbReference type="Pfam" id="PF01743"/>
    </source>
</evidence>
<keyword evidence="7" id="KW-0692">RNA repair</keyword>
<sequence length="407" mass="45632">MCEQTGDELRGIARRIAQAGGRMYRVGGGVRDAYLGLPAKDEDFCIVGFDDELISRVLPEAFAVGKSFPVYRLRSGGRVYELALARRERKAGSGHRGFAVEFGQEVTLTEDLVRRDLTVNAMAIDVLTDEHYDPYGGLDDLKRRVLRAVSDAFAEDPLRVYRTARFAAQLSFSVEPRTSAMMQRLTGELETLSVERVFDEFRKALRTAQPLRFFQALRDASALFPHFGAFGEEETFQRLKNLLAADATATKALQEPLSDEAIFAMVLLSLARDEDAHAFCQRMRVPELWKTAATLLRQPLFEENLSLHQRAERVVQRIRKLERCGLTIREYAHIRAVAEGIAQGWTAYAWLLDVAEGLRAIRGEDVMRENPALSGPAVGRGIGQRRVAYAMNVMGIRYGRDGSVDVL</sequence>
<dbReference type="InterPro" id="IPR032828">
    <property type="entry name" value="PolyA_RNA-bd"/>
</dbReference>
<keyword evidence="3" id="KW-0819">tRNA processing</keyword>
<dbReference type="GO" id="GO:0046872">
    <property type="term" value="F:metal ion binding"/>
    <property type="evidence" value="ECO:0007669"/>
    <property type="project" value="UniProtKB-KW"/>
</dbReference>
<keyword evidence="5" id="KW-0479">Metal-binding</keyword>
<dbReference type="AlphaFoldDB" id="A0A853KF39"/>
<dbReference type="GO" id="GO:0005524">
    <property type="term" value="F:ATP binding"/>
    <property type="evidence" value="ECO:0007669"/>
    <property type="project" value="UniProtKB-KW"/>
</dbReference>
<reference evidence="14 15" key="1">
    <citation type="submission" date="2016-02" db="EMBL/GenBank/DDBJ databases">
        <title>Draft genome sequence of Acidibacillus ferrooxidans SLC66.</title>
        <authorList>
            <person name="Oliveira G."/>
            <person name="Nancucheo I."/>
            <person name="Dall'Agnol H."/>
            <person name="Johnson B."/>
            <person name="Oliveira R."/>
            <person name="Nunes G.L."/>
            <person name="Tzotzos G."/>
            <person name="Orellana S.C."/>
            <person name="Salim A.C."/>
            <person name="Araujo F.M."/>
        </authorList>
    </citation>
    <scope>NUCLEOTIDE SEQUENCE [LARGE SCALE GENOMIC DNA]</scope>
    <source>
        <strain evidence="14 15">SLC66</strain>
    </source>
</reference>
<evidence type="ECO:0000256" key="9">
    <source>
        <dbReference type="ARBA" id="ARBA00022842"/>
    </source>
</evidence>
<dbReference type="Gene3D" id="3.30.460.10">
    <property type="entry name" value="Beta Polymerase, domain 2"/>
    <property type="match status" value="1"/>
</dbReference>
<keyword evidence="4" id="KW-0548">Nucleotidyltransferase</keyword>
<keyword evidence="9" id="KW-0460">Magnesium</keyword>
<dbReference type="GO" id="GO:0003723">
    <property type="term" value="F:RNA binding"/>
    <property type="evidence" value="ECO:0007669"/>
    <property type="project" value="UniProtKB-KW"/>
</dbReference>
<dbReference type="Pfam" id="PF01743">
    <property type="entry name" value="PolyA_pol"/>
    <property type="match status" value="1"/>
</dbReference>
<dbReference type="GO" id="GO:0008033">
    <property type="term" value="P:tRNA processing"/>
    <property type="evidence" value="ECO:0007669"/>
    <property type="project" value="UniProtKB-KW"/>
</dbReference>
<dbReference type="SUPFAM" id="SSF81891">
    <property type="entry name" value="Poly A polymerase C-terminal region-like"/>
    <property type="match status" value="1"/>
</dbReference>
<dbReference type="PANTHER" id="PTHR47545:SF1">
    <property type="entry name" value="MULTIFUNCTIONAL CCA PROTEIN"/>
    <property type="match status" value="1"/>
</dbReference>
<gene>
    <name evidence="14" type="ORF">AYW79_02970</name>
</gene>
<dbReference type="PANTHER" id="PTHR47545">
    <property type="entry name" value="MULTIFUNCTIONAL CCA PROTEIN"/>
    <property type="match status" value="1"/>
</dbReference>
<keyword evidence="2 11" id="KW-0808">Transferase</keyword>
<organism evidence="14 15">
    <name type="scientific">Ferroacidibacillus organovorans</name>
    <dbReference type="NCBI Taxonomy" id="1765683"/>
    <lineage>
        <taxon>Bacteria</taxon>
        <taxon>Bacillati</taxon>
        <taxon>Bacillota</taxon>
        <taxon>Bacilli</taxon>
        <taxon>Bacillales</taxon>
        <taxon>Alicyclobacillaceae</taxon>
        <taxon>Ferroacidibacillus</taxon>
    </lineage>
</organism>
<evidence type="ECO:0000256" key="5">
    <source>
        <dbReference type="ARBA" id="ARBA00022723"/>
    </source>
</evidence>
<evidence type="ECO:0000256" key="1">
    <source>
        <dbReference type="ARBA" id="ARBA00001946"/>
    </source>
</evidence>
<keyword evidence="6" id="KW-0547">Nucleotide-binding</keyword>
<comment type="similarity">
    <text evidence="11">Belongs to the tRNA nucleotidyltransferase/poly(A) polymerase family.</text>
</comment>
<feature type="domain" description="tRNA nucleotidyltransferase/poly(A) polymerase RNA and SrmB- binding" evidence="13">
    <location>
        <begin position="172"/>
        <end position="223"/>
    </location>
</feature>
<dbReference type="Pfam" id="PF12627">
    <property type="entry name" value="PolyA_pol_RNAbd"/>
    <property type="match status" value="1"/>
</dbReference>
<evidence type="ECO:0000256" key="11">
    <source>
        <dbReference type="RuleBase" id="RU003953"/>
    </source>
</evidence>
<comment type="caution">
    <text evidence="14">The sequence shown here is derived from an EMBL/GenBank/DDBJ whole genome shotgun (WGS) entry which is preliminary data.</text>
</comment>
<dbReference type="RefSeq" id="WP_067561350.1">
    <property type="nucleotide sequence ID" value="NZ_LSUQ01000005.1"/>
</dbReference>
<evidence type="ECO:0000259" key="13">
    <source>
        <dbReference type="Pfam" id="PF12627"/>
    </source>
</evidence>
<comment type="cofactor">
    <cofactor evidence="1">
        <name>Mg(2+)</name>
        <dbReference type="ChEBI" id="CHEBI:18420"/>
    </cofactor>
</comment>
<evidence type="ECO:0008006" key="16">
    <source>
        <dbReference type="Google" id="ProtNLM"/>
    </source>
</evidence>
<dbReference type="EMBL" id="LSUQ01000005">
    <property type="protein sequence ID" value="OAG94964.1"/>
    <property type="molecule type" value="Genomic_DNA"/>
</dbReference>
<keyword evidence="10 11" id="KW-0694">RNA-binding</keyword>
<keyword evidence="8" id="KW-0067">ATP-binding</keyword>
<evidence type="ECO:0000313" key="15">
    <source>
        <dbReference type="Proteomes" id="UP000077421"/>
    </source>
</evidence>
<dbReference type="InterPro" id="IPR002646">
    <property type="entry name" value="PolA_pol_head_dom"/>
</dbReference>
<dbReference type="GO" id="GO:0042245">
    <property type="term" value="P:RNA repair"/>
    <property type="evidence" value="ECO:0007669"/>
    <property type="project" value="UniProtKB-KW"/>
</dbReference>
<dbReference type="Proteomes" id="UP000077421">
    <property type="component" value="Unassembled WGS sequence"/>
</dbReference>
<dbReference type="InterPro" id="IPR043519">
    <property type="entry name" value="NT_sf"/>
</dbReference>
<evidence type="ECO:0000313" key="14">
    <source>
        <dbReference type="EMBL" id="OAG94964.1"/>
    </source>
</evidence>
<evidence type="ECO:0000256" key="8">
    <source>
        <dbReference type="ARBA" id="ARBA00022840"/>
    </source>
</evidence>
<evidence type="ECO:0000256" key="4">
    <source>
        <dbReference type="ARBA" id="ARBA00022695"/>
    </source>
</evidence>
<dbReference type="CDD" id="cd05398">
    <property type="entry name" value="NT_ClassII-CCAase"/>
    <property type="match status" value="1"/>
</dbReference>
<accession>A0A853KF39</accession>
<evidence type="ECO:0000256" key="10">
    <source>
        <dbReference type="ARBA" id="ARBA00022884"/>
    </source>
</evidence>
<evidence type="ECO:0000256" key="6">
    <source>
        <dbReference type="ARBA" id="ARBA00022741"/>
    </source>
</evidence>
<dbReference type="GO" id="GO:0016779">
    <property type="term" value="F:nucleotidyltransferase activity"/>
    <property type="evidence" value="ECO:0007669"/>
    <property type="project" value="UniProtKB-KW"/>
</dbReference>
<dbReference type="InterPro" id="IPR050124">
    <property type="entry name" value="tRNA_CCA-adding_enzyme"/>
</dbReference>
<dbReference type="Gene3D" id="1.10.3090.10">
    <property type="entry name" value="cca-adding enzyme, domain 2"/>
    <property type="match status" value="1"/>
</dbReference>